<name>A0ABN2XZR6_9ACTN</name>
<evidence type="ECO:0000313" key="5">
    <source>
        <dbReference type="EMBL" id="GAA2120067.1"/>
    </source>
</evidence>
<dbReference type="InterPro" id="IPR025554">
    <property type="entry name" value="DUF4140"/>
</dbReference>
<dbReference type="Pfam" id="PF13600">
    <property type="entry name" value="DUF4140"/>
    <property type="match status" value="1"/>
</dbReference>
<dbReference type="PANTHER" id="PTHR31005">
    <property type="entry name" value="DUF4139 DOMAIN-CONTAINING PROTEIN"/>
    <property type="match status" value="1"/>
</dbReference>
<dbReference type="EMBL" id="BAAANS010000070">
    <property type="protein sequence ID" value="GAA2120067.1"/>
    <property type="molecule type" value="Genomic_DNA"/>
</dbReference>
<dbReference type="Pfam" id="PF13598">
    <property type="entry name" value="DUF4139"/>
    <property type="match status" value="1"/>
</dbReference>
<gene>
    <name evidence="5" type="ORF">GCM10009759_68660</name>
</gene>
<feature type="domain" description="DUF4140" evidence="4">
    <location>
        <begin position="15"/>
        <end position="109"/>
    </location>
</feature>
<evidence type="ECO:0008006" key="7">
    <source>
        <dbReference type="Google" id="ProtNLM"/>
    </source>
</evidence>
<feature type="region of interest" description="Disordered" evidence="2">
    <location>
        <begin position="326"/>
        <end position="371"/>
    </location>
</feature>
<organism evidence="5 6">
    <name type="scientific">Kitasatospora saccharophila</name>
    <dbReference type="NCBI Taxonomy" id="407973"/>
    <lineage>
        <taxon>Bacteria</taxon>
        <taxon>Bacillati</taxon>
        <taxon>Actinomycetota</taxon>
        <taxon>Actinomycetes</taxon>
        <taxon>Kitasatosporales</taxon>
        <taxon>Streptomycetaceae</taxon>
        <taxon>Kitasatospora</taxon>
    </lineage>
</organism>
<dbReference type="InterPro" id="IPR037291">
    <property type="entry name" value="DUF4139"/>
</dbReference>
<feature type="region of interest" description="Disordered" evidence="2">
    <location>
        <begin position="405"/>
        <end position="426"/>
    </location>
</feature>
<keyword evidence="6" id="KW-1185">Reference proteome</keyword>
<reference evidence="5 6" key="1">
    <citation type="journal article" date="2019" name="Int. J. Syst. Evol. Microbiol.">
        <title>The Global Catalogue of Microorganisms (GCM) 10K type strain sequencing project: providing services to taxonomists for standard genome sequencing and annotation.</title>
        <authorList>
            <consortium name="The Broad Institute Genomics Platform"/>
            <consortium name="The Broad Institute Genome Sequencing Center for Infectious Disease"/>
            <person name="Wu L."/>
            <person name="Ma J."/>
        </authorList>
    </citation>
    <scope>NUCLEOTIDE SEQUENCE [LARGE SCALE GENOMIC DNA]</scope>
    <source>
        <strain evidence="5 6">JCM 14559</strain>
    </source>
</reference>
<feature type="region of interest" description="Disordered" evidence="2">
    <location>
        <begin position="441"/>
        <end position="474"/>
    </location>
</feature>
<keyword evidence="1" id="KW-0175">Coiled coil</keyword>
<feature type="compositionally biased region" description="Low complexity" evidence="2">
    <location>
        <begin position="342"/>
        <end position="351"/>
    </location>
</feature>
<dbReference type="RefSeq" id="WP_344557976.1">
    <property type="nucleotide sequence ID" value="NZ_BAAANS010000070.1"/>
</dbReference>
<dbReference type="PANTHER" id="PTHR31005:SF8">
    <property type="entry name" value="DUF4139 DOMAIN-CONTAINING PROTEIN"/>
    <property type="match status" value="1"/>
</dbReference>
<evidence type="ECO:0000259" key="3">
    <source>
        <dbReference type="Pfam" id="PF13598"/>
    </source>
</evidence>
<evidence type="ECO:0000256" key="1">
    <source>
        <dbReference type="SAM" id="Coils"/>
    </source>
</evidence>
<evidence type="ECO:0000259" key="4">
    <source>
        <dbReference type="Pfam" id="PF13600"/>
    </source>
</evidence>
<dbReference type="Proteomes" id="UP001500897">
    <property type="component" value="Unassembled WGS sequence"/>
</dbReference>
<dbReference type="InterPro" id="IPR011935">
    <property type="entry name" value="CHP02231"/>
</dbReference>
<feature type="domain" description="DUF4139" evidence="3">
    <location>
        <begin position="205"/>
        <end position="693"/>
    </location>
</feature>
<comment type="caution">
    <text evidence="5">The sequence shown here is derived from an EMBL/GenBank/DDBJ whole genome shotgun (WGS) entry which is preliminary data.</text>
</comment>
<feature type="compositionally biased region" description="Low complexity" evidence="2">
    <location>
        <begin position="456"/>
        <end position="465"/>
    </location>
</feature>
<accession>A0ABN2XZR6</accession>
<sequence>MTGQRAVWESGLDSVVVHAVGAVCRRRASGVLPADGRVRVAGLPRPAVPGSLRVRVLSGGGRVVEARLGYPARVRDEEELPSWERELDELRARFELLLERRDRLAERIAEVAALRAVPPQRGPEGGEHRRAPADAVLALADFVDTRLEVLQERSVELAEELRLAEHAFRVAAVAAHGRSTAERPGGVESGACADLTVLGAGPVELEVEYAVPGAVWVPTYQLAHRRGERSARLVLRASVAQRTGEDWSGVRLALSTASLAGPGALPELASLRIGRRQPAPAPSGWRAQPAGLAGLFDDWQEAQRSKPEPPRLPVLVAAAGGAAGAAAGAAAPPQPSARRARPGGARPAGGPRPVGGPPGSGSPFEGTPRQASAPMLMPMAAAAPPPPPPGPVPPGAVYGFAGAPPAAPLSSSVPAPEAAPADPRPSADQLDYAALVLAGPDRAPQRRGRLFPEPAPEGAPGSEPSRPGGAQPAAAEEVGRLPLPRYGSWPRVSAGSFDHRFDAQAPATVPSDGVWHTVAVAELPVGVRTGYVCVPSVEEAVYGVLELSNATAHALLAGPVEVTVDGDFLLTAGLPTLAPGGVRELGLGRAEEVRVARHSEVRESTSGVLNSTTVLEHSVRIELVNRLPHEASVEVRERVPVPGDAEVRIEERPGWSAPAEPSDGVPSSARIRRVVVPPGGSVELTGGYVIRIPAGRAVVGGNRRS</sequence>
<feature type="coiled-coil region" evidence="1">
    <location>
        <begin position="73"/>
        <end position="107"/>
    </location>
</feature>
<evidence type="ECO:0000256" key="2">
    <source>
        <dbReference type="SAM" id="MobiDB-lite"/>
    </source>
</evidence>
<protein>
    <recommendedName>
        <fullName evidence="7">DUF4139 domain-containing protein</fullName>
    </recommendedName>
</protein>
<proteinExistence type="predicted"/>
<evidence type="ECO:0000313" key="6">
    <source>
        <dbReference type="Proteomes" id="UP001500897"/>
    </source>
</evidence>